<proteinExistence type="predicted"/>
<evidence type="ECO:0000256" key="10">
    <source>
        <dbReference type="ARBA" id="ARBA00023319"/>
    </source>
</evidence>
<protein>
    <recommendedName>
        <fullName evidence="14">Immunoglobulin V-set domain-containing protein</fullName>
    </recommendedName>
</protein>
<keyword evidence="10" id="KW-0393">Immunoglobulin domain</keyword>
<comment type="subcellular location">
    <subcellularLocation>
        <location evidence="1">Cell membrane</location>
        <topology evidence="1">Single-pass type I membrane protein</topology>
    </subcellularLocation>
</comment>
<keyword evidence="3" id="KW-0812">Transmembrane</keyword>
<keyword evidence="4" id="KW-0732">Signal</keyword>
<organism evidence="12 13">
    <name type="scientific">Bos mutus</name>
    <name type="common">wild yak</name>
    <dbReference type="NCBI Taxonomy" id="72004"/>
    <lineage>
        <taxon>Eukaryota</taxon>
        <taxon>Metazoa</taxon>
        <taxon>Chordata</taxon>
        <taxon>Craniata</taxon>
        <taxon>Vertebrata</taxon>
        <taxon>Euteleostomi</taxon>
        <taxon>Mammalia</taxon>
        <taxon>Eutheria</taxon>
        <taxon>Laurasiatheria</taxon>
        <taxon>Artiodactyla</taxon>
        <taxon>Ruminantia</taxon>
        <taxon>Pecora</taxon>
        <taxon>Bovidae</taxon>
        <taxon>Bovinae</taxon>
        <taxon>Bos</taxon>
    </lineage>
</organism>
<accession>A0A6B0RAY3</accession>
<evidence type="ECO:0000256" key="7">
    <source>
        <dbReference type="ARBA" id="ARBA00023136"/>
    </source>
</evidence>
<comment type="caution">
    <text evidence="12">The sequence shown here is derived from an EMBL/GenBank/DDBJ whole genome shotgun (WGS) entry which is preliminary data.</text>
</comment>
<dbReference type="GO" id="GO:0004888">
    <property type="term" value="F:transmembrane signaling receptor activity"/>
    <property type="evidence" value="ECO:0007669"/>
    <property type="project" value="TreeGrafter"/>
</dbReference>
<evidence type="ECO:0000256" key="11">
    <source>
        <dbReference type="SAM" id="MobiDB-lite"/>
    </source>
</evidence>
<dbReference type="PANTHER" id="PTHR11860">
    <property type="entry name" value="POLYMERIC-IMMUNOGLOBULIN RECEPTOR"/>
    <property type="match status" value="1"/>
</dbReference>
<dbReference type="InterPro" id="IPR036179">
    <property type="entry name" value="Ig-like_dom_sf"/>
</dbReference>
<dbReference type="GO" id="GO:0002376">
    <property type="term" value="P:immune system process"/>
    <property type="evidence" value="ECO:0007669"/>
    <property type="project" value="UniProtKB-KW"/>
</dbReference>
<feature type="region of interest" description="Disordered" evidence="11">
    <location>
        <begin position="60"/>
        <end position="103"/>
    </location>
</feature>
<feature type="compositionally biased region" description="Polar residues" evidence="11">
    <location>
        <begin position="94"/>
        <end position="103"/>
    </location>
</feature>
<dbReference type="Proteomes" id="UP000322234">
    <property type="component" value="Unassembled WGS sequence"/>
</dbReference>
<keyword evidence="2" id="KW-1003">Cell membrane</keyword>
<dbReference type="InterPro" id="IPR013783">
    <property type="entry name" value="Ig-like_fold"/>
</dbReference>
<keyword evidence="7" id="KW-0472">Membrane</keyword>
<dbReference type="AlphaFoldDB" id="A0A6B0RAY3"/>
<dbReference type="EMBL" id="VBQZ03000036">
    <property type="protein sequence ID" value="MXQ87035.1"/>
    <property type="molecule type" value="Genomic_DNA"/>
</dbReference>
<sequence>MVSVSSPKGGLVTIECHYDPGWEIYLKWGCRGENWGSCQILVKTTGSEKPVWKGQVSIRDDHRGRMPTMTMEGLRRGDTDPTGARSREPGLTWGTKSTRPSTQVGTTLLSSKALVLTRGGCRALPLSA</sequence>
<keyword evidence="9" id="KW-0675">Receptor</keyword>
<dbReference type="Gene3D" id="2.60.40.10">
    <property type="entry name" value="Immunoglobulins"/>
    <property type="match status" value="1"/>
</dbReference>
<evidence type="ECO:0000313" key="13">
    <source>
        <dbReference type="Proteomes" id="UP000322234"/>
    </source>
</evidence>
<evidence type="ECO:0008006" key="14">
    <source>
        <dbReference type="Google" id="ProtNLM"/>
    </source>
</evidence>
<name>A0A6B0RAY3_9CETA</name>
<keyword evidence="13" id="KW-1185">Reference proteome</keyword>
<evidence type="ECO:0000256" key="3">
    <source>
        <dbReference type="ARBA" id="ARBA00022692"/>
    </source>
</evidence>
<evidence type="ECO:0000256" key="6">
    <source>
        <dbReference type="ARBA" id="ARBA00022989"/>
    </source>
</evidence>
<evidence type="ECO:0000256" key="9">
    <source>
        <dbReference type="ARBA" id="ARBA00023170"/>
    </source>
</evidence>
<keyword evidence="5" id="KW-0391">Immunity</keyword>
<gene>
    <name evidence="12" type="ORF">E5288_WYG007688</name>
</gene>
<dbReference type="SUPFAM" id="SSF48726">
    <property type="entry name" value="Immunoglobulin"/>
    <property type="match status" value="1"/>
</dbReference>
<dbReference type="GO" id="GO:0005886">
    <property type="term" value="C:plasma membrane"/>
    <property type="evidence" value="ECO:0007669"/>
    <property type="project" value="UniProtKB-SubCell"/>
</dbReference>
<keyword evidence="6" id="KW-1133">Transmembrane helix</keyword>
<dbReference type="PANTHER" id="PTHR11860:SF101">
    <property type="entry name" value="CMRF35-LIKE MOLECULE 1"/>
    <property type="match status" value="1"/>
</dbReference>
<evidence type="ECO:0000313" key="12">
    <source>
        <dbReference type="EMBL" id="MXQ87035.1"/>
    </source>
</evidence>
<evidence type="ECO:0000256" key="5">
    <source>
        <dbReference type="ARBA" id="ARBA00022859"/>
    </source>
</evidence>
<evidence type="ECO:0000256" key="8">
    <source>
        <dbReference type="ARBA" id="ARBA00023157"/>
    </source>
</evidence>
<reference evidence="12" key="1">
    <citation type="submission" date="2019-10" db="EMBL/GenBank/DDBJ databases">
        <title>The sequence and de novo assembly of the wild yak genome.</title>
        <authorList>
            <person name="Liu Y."/>
        </authorList>
    </citation>
    <scope>NUCLEOTIDE SEQUENCE [LARGE SCALE GENOMIC DNA]</scope>
    <source>
        <strain evidence="12">WY2019</strain>
    </source>
</reference>
<evidence type="ECO:0000256" key="2">
    <source>
        <dbReference type="ARBA" id="ARBA00022475"/>
    </source>
</evidence>
<evidence type="ECO:0000256" key="1">
    <source>
        <dbReference type="ARBA" id="ARBA00004251"/>
    </source>
</evidence>
<evidence type="ECO:0000256" key="4">
    <source>
        <dbReference type="ARBA" id="ARBA00022729"/>
    </source>
</evidence>
<keyword evidence="8" id="KW-1015">Disulfide bond</keyword>
<dbReference type="InterPro" id="IPR050671">
    <property type="entry name" value="CD300_family_receptors"/>
</dbReference>